<dbReference type="InParanoid" id="F4W610"/>
<dbReference type="SUPFAM" id="SSF143724">
    <property type="entry name" value="PHP14-like"/>
    <property type="match status" value="1"/>
</dbReference>
<keyword evidence="8" id="KW-1185">Reference proteome</keyword>
<organism evidence="8">
    <name type="scientific">Acromyrmex echinatior</name>
    <name type="common">Panamanian leafcutter ant</name>
    <name type="synonym">Acromyrmex octospinosus echinatior</name>
    <dbReference type="NCBI Taxonomy" id="103372"/>
    <lineage>
        <taxon>Eukaryota</taxon>
        <taxon>Metazoa</taxon>
        <taxon>Ecdysozoa</taxon>
        <taxon>Arthropoda</taxon>
        <taxon>Hexapoda</taxon>
        <taxon>Insecta</taxon>
        <taxon>Pterygota</taxon>
        <taxon>Neoptera</taxon>
        <taxon>Endopterygota</taxon>
        <taxon>Hymenoptera</taxon>
        <taxon>Apocrita</taxon>
        <taxon>Aculeata</taxon>
        <taxon>Formicoidea</taxon>
        <taxon>Formicidae</taxon>
        <taxon>Myrmicinae</taxon>
        <taxon>Acromyrmex</taxon>
    </lineage>
</organism>
<evidence type="ECO:0000256" key="5">
    <source>
        <dbReference type="SAM" id="MobiDB-lite"/>
    </source>
</evidence>
<gene>
    <name evidence="7" type="ORF">G5I_00902</name>
</gene>
<evidence type="ECO:0000256" key="4">
    <source>
        <dbReference type="ARBA" id="ARBA00022928"/>
    </source>
</evidence>
<reference evidence="7" key="1">
    <citation type="submission" date="2011-02" db="EMBL/GenBank/DDBJ databases">
        <title>The genome of the leaf-cutting ant Acromyrmex echinatior suggests key adaptations to social evolution and fungus farming.</title>
        <authorList>
            <person name="Nygaard S."/>
            <person name="Zhang G."/>
        </authorList>
    </citation>
    <scope>NUCLEOTIDE SEQUENCE</scope>
</reference>
<dbReference type="Proteomes" id="UP000007755">
    <property type="component" value="Unassembled WGS sequence"/>
</dbReference>
<dbReference type="OrthoDB" id="10249612at2759"/>
<dbReference type="STRING" id="103372.F4W610"/>
<dbReference type="EMBL" id="GL887707">
    <property type="protein sequence ID" value="EGI70145.1"/>
    <property type="molecule type" value="Genomic_DNA"/>
</dbReference>
<evidence type="ECO:0000256" key="1">
    <source>
        <dbReference type="ARBA" id="ARBA00002508"/>
    </source>
</evidence>
<evidence type="ECO:0000313" key="8">
    <source>
        <dbReference type="Proteomes" id="UP000007755"/>
    </source>
</evidence>
<feature type="transmembrane region" description="Helical" evidence="6">
    <location>
        <begin position="42"/>
        <end position="64"/>
    </location>
</feature>
<keyword evidence="4" id="KW-0726">Sexual differentiation</keyword>
<dbReference type="PANTHER" id="PTHR12258">
    <property type="entry name" value="JANUS-A/JANUS-B"/>
    <property type="match status" value="1"/>
</dbReference>
<proteinExistence type="inferred from homology"/>
<dbReference type="Gene3D" id="3.50.20.20">
    <property type="entry name" value="Janus/Ocnus"/>
    <property type="match status" value="1"/>
</dbReference>
<dbReference type="PANTHER" id="PTHR12258:SF5">
    <property type="entry name" value="BCDNA.GH02250-RELATED"/>
    <property type="match status" value="1"/>
</dbReference>
<keyword evidence="6" id="KW-0812">Transmembrane</keyword>
<dbReference type="GO" id="GO:0101006">
    <property type="term" value="F:protein histidine phosphatase activity"/>
    <property type="evidence" value="ECO:0007669"/>
    <property type="project" value="TreeGrafter"/>
</dbReference>
<keyword evidence="6" id="KW-1133">Transmembrane helix</keyword>
<feature type="region of interest" description="Disordered" evidence="5">
    <location>
        <begin position="1247"/>
        <end position="1306"/>
    </location>
</feature>
<dbReference type="InterPro" id="IPR038596">
    <property type="entry name" value="Janus_sf"/>
</dbReference>
<comment type="function">
    <text evidence="1">JanA and janB regulate somatic sex differentiation.</text>
</comment>
<evidence type="ECO:0000256" key="2">
    <source>
        <dbReference type="ARBA" id="ARBA00010971"/>
    </source>
</evidence>
<protein>
    <submittedName>
        <fullName evidence="7">Sex-regulated protein janus-A</fullName>
    </submittedName>
</protein>
<evidence type="ECO:0000313" key="7">
    <source>
        <dbReference type="EMBL" id="EGI70145.1"/>
    </source>
</evidence>
<feature type="compositionally biased region" description="Pro residues" evidence="5">
    <location>
        <begin position="1265"/>
        <end position="1283"/>
    </location>
</feature>
<dbReference type="InterPro" id="IPR007702">
    <property type="entry name" value="Janus"/>
</dbReference>
<sequence length="1306" mass="149145">MNLSSVESSENAEALLVRTVVIGQTILVNPRRPRRNDQVNELGAFVVATITTLFQWSTLLHAMLATLNMKSKGRTKCDMHGQRLSLRKVVTQLARQSCETSTSLYGELQLLVSTHTECACTFLVNLITSLFMHCIRKLKSVSTNERAIFFTTAITLKVSASRMKNDFVHVAPSTGLTVCHSVTPIINDILDYCFSKLELSHTLGHSLNILGDNELQLELERQQRNPITDIFDEVDEQIKKHAGLQANCVGGGRIEHDPDEKTIKVYGYSQGFGKADHQVSVDLLKKKYPDYNITCSDEVTNKIYTVVIKEMKQLNLFTISFKVYLTMFSRAAKSVVKSVGSCRIHIGEKNFKIALIGDAREISQTLSQLLRNNVKLNAFALYDVAAINRPLPFYNFYDEQPSKPIPSEMPTMRKKSYLEKGNHSNAVINSTRQTDNNQGNNGRNQTEKLVEALYHLPIAEEAPAFNGPLIPIEELMPKAGNACSRMCLYARVLGETSSSNMETWQRDYAVPIRKWFFDLTYPSFQEYDLNFIPEAKIAKKDRSIKKTRKIEHLSYSAFVAKENNHQLLPTFLLNHGEKPARRLMKKFRNDSILPNRDARCKGTEKSTDWSISAVLLNNKLRLLHEIYGRIIFPLSSLNFINYKRENNREVGSFNRDSETTDDTLNVVEQENWIRRTCSKIKSILPDLQAKIRFHSTTASDSYCSENIFVVNQVISFSDIISNAILFTSRDDEADKSRAGIRRKIEEFCMQRKKTLKKNKENDMCKKREKLYEKRDRECQKKEKKTACTGKIKWAGKKQNAVSCNKKKSSCNEKYPRDCHIPCEAEIQEDPCKPKKDTCRTKEDPCERKVEIREDPCKPKKDICKTEEDPCAGPHSFKQEQTPYKLHDASPCRLDVPKIKEDPCAGPHSTKQEQTCYELHDASPCRLDKKKDIKKKEEIKKPDCSQIKYVDPCEKKTCPPVKKPQPENLTVKISKSEIIAERRESSSMTSAVKITGSGKPIESNRIQTNRDFLSIINSCQQFTGINFVKDFQQDFNSTVNHKDCSDFSFLHKHFVAHPCYCSNQSDEFEESKLSYDDYFPQGEEYEDEIGIDEQQLDKKIKKPSKEPPIVDDEYDNFEPMLLFENNKYVNGGPLTRFITRVHFSSIEELTEPDRITLMSEKVSNKDAIEKLETLIEKVAEFKRRVFRSKHEALKIETTTDERKEKKIEGGGPRALVGITARLLRKCSKILHELIRKNQQAVSGRVLRLGEPDCGEDSPDEPKKSPCGPPKGPCQPVEPPGYPSKPKPKKKPFSVQCPPKKPCKKEKC</sequence>
<dbReference type="GO" id="GO:0005829">
    <property type="term" value="C:cytosol"/>
    <property type="evidence" value="ECO:0007669"/>
    <property type="project" value="TreeGrafter"/>
</dbReference>
<dbReference type="eggNOG" id="ENOG502R6NA">
    <property type="taxonomic scope" value="Eukaryota"/>
</dbReference>
<evidence type="ECO:0000256" key="6">
    <source>
        <dbReference type="SAM" id="Phobius"/>
    </source>
</evidence>
<keyword evidence="3" id="KW-0221">Differentiation</keyword>
<evidence type="ECO:0000256" key="3">
    <source>
        <dbReference type="ARBA" id="ARBA00022782"/>
    </source>
</evidence>
<dbReference type="GO" id="GO:0007548">
    <property type="term" value="P:sex differentiation"/>
    <property type="evidence" value="ECO:0007669"/>
    <property type="project" value="UniProtKB-KW"/>
</dbReference>
<dbReference type="Pfam" id="PF05005">
    <property type="entry name" value="Ocnus"/>
    <property type="match status" value="1"/>
</dbReference>
<keyword evidence="6" id="KW-0472">Membrane</keyword>
<dbReference type="GO" id="GO:0030154">
    <property type="term" value="P:cell differentiation"/>
    <property type="evidence" value="ECO:0007669"/>
    <property type="project" value="UniProtKB-KW"/>
</dbReference>
<accession>F4W610</accession>
<name>F4W610_ACREC</name>
<comment type="similarity">
    <text evidence="2">Belongs to the janus family.</text>
</comment>